<dbReference type="PANTHER" id="PTHR47623">
    <property type="entry name" value="OS09G0287300 PROTEIN"/>
    <property type="match status" value="1"/>
</dbReference>
<evidence type="ECO:0000313" key="1">
    <source>
        <dbReference type="EMBL" id="QNF34572.1"/>
    </source>
</evidence>
<evidence type="ECO:0000313" key="2">
    <source>
        <dbReference type="Proteomes" id="UP000515237"/>
    </source>
</evidence>
<dbReference type="RefSeq" id="WP_185271054.1">
    <property type="nucleotide sequence ID" value="NZ_CP055156.1"/>
</dbReference>
<name>A0A7G7GBN8_9BACT</name>
<proteinExistence type="predicted"/>
<dbReference type="CDD" id="cd07040">
    <property type="entry name" value="HP"/>
    <property type="match status" value="1"/>
</dbReference>
<dbReference type="EMBL" id="CP055156">
    <property type="protein sequence ID" value="QNF34572.1"/>
    <property type="molecule type" value="Genomic_DNA"/>
</dbReference>
<dbReference type="PANTHER" id="PTHR47623:SF1">
    <property type="entry name" value="OS09G0287300 PROTEIN"/>
    <property type="match status" value="1"/>
</dbReference>
<gene>
    <name evidence="1" type="ORF">HUW51_18235</name>
</gene>
<dbReference type="SUPFAM" id="SSF53254">
    <property type="entry name" value="Phosphoglycerate mutase-like"/>
    <property type="match status" value="1"/>
</dbReference>
<organism evidence="1 2">
    <name type="scientific">Adhaeribacter swui</name>
    <dbReference type="NCBI Taxonomy" id="2086471"/>
    <lineage>
        <taxon>Bacteria</taxon>
        <taxon>Pseudomonadati</taxon>
        <taxon>Bacteroidota</taxon>
        <taxon>Cytophagia</taxon>
        <taxon>Cytophagales</taxon>
        <taxon>Hymenobacteraceae</taxon>
        <taxon>Adhaeribacter</taxon>
    </lineage>
</organism>
<dbReference type="Pfam" id="PF00300">
    <property type="entry name" value="His_Phos_1"/>
    <property type="match status" value="1"/>
</dbReference>
<protein>
    <submittedName>
        <fullName evidence="1">Histidine phosphatase family protein</fullName>
    </submittedName>
</protein>
<reference evidence="1 2" key="1">
    <citation type="journal article" date="2018" name="Int. J. Syst. Evol. Microbiol.">
        <title>Adhaeribacter swui sp. nov., isolated from wet mud.</title>
        <authorList>
            <person name="Kim D.U."/>
            <person name="Kim K.W."/>
            <person name="Kang M.S."/>
            <person name="Kim J.Y."/>
            <person name="Jang J.H."/>
            <person name="Kim M.K."/>
        </authorList>
    </citation>
    <scope>NUCLEOTIDE SEQUENCE [LARGE SCALE GENOMIC DNA]</scope>
    <source>
        <strain evidence="1 2">KCTC 52873</strain>
    </source>
</reference>
<accession>A0A7G7GBN8</accession>
<dbReference type="Proteomes" id="UP000515237">
    <property type="component" value="Chromosome"/>
</dbReference>
<dbReference type="InterPro" id="IPR013078">
    <property type="entry name" value="His_Pase_superF_clade-1"/>
</dbReference>
<dbReference type="InterPro" id="IPR029033">
    <property type="entry name" value="His_PPase_superfam"/>
</dbReference>
<dbReference type="Gene3D" id="3.40.50.1240">
    <property type="entry name" value="Phosphoglycerate mutase-like"/>
    <property type="match status" value="1"/>
</dbReference>
<sequence>MSYHLFICRHAQAQEPNFNLPDFGRELIPNGILEAEQAGNWLQLQATKPDLIVCSSAQRTRTTAAIIAAKLAYPEQKVLAEKALYNASESQLLNFLAKTEKEQKTIVLVGHNPGVSDVVSTLSGKNQGNVPTGSVHYLPFEMADWSELFITTAKNYRAYLGK</sequence>
<dbReference type="KEGG" id="aswu:HUW51_18235"/>
<keyword evidence="2" id="KW-1185">Reference proteome</keyword>
<dbReference type="AlphaFoldDB" id="A0A7G7GBN8"/>